<feature type="chain" id="PRO_5046778248" description="DUF4878 domain-containing protein" evidence="1">
    <location>
        <begin position="23"/>
        <end position="340"/>
    </location>
</feature>
<dbReference type="InterPro" id="IPR024267">
    <property type="entry name" value="DUF4878"/>
</dbReference>
<evidence type="ECO:0000313" key="3">
    <source>
        <dbReference type="EMBL" id="MBP2020590.1"/>
    </source>
</evidence>
<keyword evidence="1" id="KW-0732">Signal</keyword>
<sequence length="340" mass="37818">MKGLKKAVLFILLLTFSVGVYGCSSKTPSNSVKNYLEEVKKGENTDFSKLLNETLDKAKKEETNQKKDAEKESTKKFMDSMKNLTYTINSEKIDGDSATVNVKVNGPDMATVLGDFLQKAFTTALSQAFSGNNATQEETDKLFDTMLLESLNNMKYTERTGDISLTKTNGEWKINNNDALTKLLVNLDSSLFDSQNKKEETPKKEVKEMVLNQPFTVETDNGNYTLTIEGARATDKRNEFSDIQAKKVAMLDYTYENISFGQQSGQDLYIDGYAFQVLDDEGNVLGDYPVYDENRDPKKTPVGGKCKASATFAIPTDSANLNVTFTRGSEKVAKIIVPIK</sequence>
<reference evidence="3 4" key="1">
    <citation type="submission" date="2021-03" db="EMBL/GenBank/DDBJ databases">
        <title>Genomic Encyclopedia of Type Strains, Phase IV (KMG-IV): sequencing the most valuable type-strain genomes for metagenomic binning, comparative biology and taxonomic classification.</title>
        <authorList>
            <person name="Goeker M."/>
        </authorList>
    </citation>
    <scope>NUCLEOTIDE SEQUENCE [LARGE SCALE GENOMIC DNA]</scope>
    <source>
        <strain evidence="3 4">DSM 28650</strain>
    </source>
</reference>
<dbReference type="RefSeq" id="WP_021283585.1">
    <property type="nucleotide sequence ID" value="NZ_JAGGLL010000002.1"/>
</dbReference>
<dbReference type="EMBL" id="JAGGLL010000002">
    <property type="protein sequence ID" value="MBP2020590.1"/>
    <property type="molecule type" value="Genomic_DNA"/>
</dbReference>
<evidence type="ECO:0000259" key="2">
    <source>
        <dbReference type="Pfam" id="PF12870"/>
    </source>
</evidence>
<feature type="domain" description="DUF4878" evidence="2">
    <location>
        <begin position="22"/>
        <end position="105"/>
    </location>
</feature>
<protein>
    <recommendedName>
        <fullName evidence="2">DUF4878 domain-containing protein</fullName>
    </recommendedName>
</protein>
<feature type="signal peptide" evidence="1">
    <location>
        <begin position="1"/>
        <end position="22"/>
    </location>
</feature>
<name>A0ABS4JYH9_9CLOT</name>
<proteinExistence type="predicted"/>
<evidence type="ECO:0000313" key="4">
    <source>
        <dbReference type="Proteomes" id="UP001519308"/>
    </source>
</evidence>
<dbReference type="Gene3D" id="3.10.450.50">
    <property type="match status" value="1"/>
</dbReference>
<organism evidence="3 4">
    <name type="scientific">Clostridium punense</name>
    <dbReference type="NCBI Taxonomy" id="1054297"/>
    <lineage>
        <taxon>Bacteria</taxon>
        <taxon>Bacillati</taxon>
        <taxon>Bacillota</taxon>
        <taxon>Clostridia</taxon>
        <taxon>Eubacteriales</taxon>
        <taxon>Clostridiaceae</taxon>
        <taxon>Clostridium</taxon>
    </lineage>
</organism>
<keyword evidence="4" id="KW-1185">Reference proteome</keyword>
<dbReference type="Proteomes" id="UP001519308">
    <property type="component" value="Unassembled WGS sequence"/>
</dbReference>
<dbReference type="Pfam" id="PF12870">
    <property type="entry name" value="DUF4878"/>
    <property type="match status" value="1"/>
</dbReference>
<gene>
    <name evidence="3" type="ORF">J2Z44_000374</name>
</gene>
<comment type="caution">
    <text evidence="3">The sequence shown here is derived from an EMBL/GenBank/DDBJ whole genome shotgun (WGS) entry which is preliminary data.</text>
</comment>
<accession>A0ABS4JYH9</accession>
<dbReference type="PROSITE" id="PS51257">
    <property type="entry name" value="PROKAR_LIPOPROTEIN"/>
    <property type="match status" value="1"/>
</dbReference>
<evidence type="ECO:0000256" key="1">
    <source>
        <dbReference type="SAM" id="SignalP"/>
    </source>
</evidence>